<organism evidence="12 13">
    <name type="scientific">Oryza sativa subsp. japonica</name>
    <name type="common">Rice</name>
    <dbReference type="NCBI Taxonomy" id="39947"/>
    <lineage>
        <taxon>Eukaryota</taxon>
        <taxon>Viridiplantae</taxon>
        <taxon>Streptophyta</taxon>
        <taxon>Embryophyta</taxon>
        <taxon>Tracheophyta</taxon>
        <taxon>Spermatophyta</taxon>
        <taxon>Magnoliopsida</taxon>
        <taxon>Liliopsida</taxon>
        <taxon>Poales</taxon>
        <taxon>Poaceae</taxon>
        <taxon>BOP clade</taxon>
        <taxon>Oryzoideae</taxon>
        <taxon>Oryzeae</taxon>
        <taxon>Oryzinae</taxon>
        <taxon>Oryza</taxon>
        <taxon>Oryza sativa</taxon>
    </lineage>
</organism>
<comment type="cofactor">
    <cofactor evidence="1">
        <name>Fe(2+)</name>
        <dbReference type="ChEBI" id="CHEBI:29033"/>
    </cofactor>
</comment>
<dbReference type="InterPro" id="IPR041667">
    <property type="entry name" value="Cupin_8"/>
</dbReference>
<proteinExistence type="inferred from homology"/>
<dbReference type="SUPFAM" id="SSF51197">
    <property type="entry name" value="Clavaminate synthase-like"/>
    <property type="match status" value="1"/>
</dbReference>
<evidence type="ECO:0000256" key="8">
    <source>
        <dbReference type="ARBA" id="ARBA00023242"/>
    </source>
</evidence>
<evidence type="ECO:0000256" key="2">
    <source>
        <dbReference type="ARBA" id="ARBA00004123"/>
    </source>
</evidence>
<dbReference type="InterPro" id="IPR056520">
    <property type="entry name" value="ARM_KDM8_N"/>
</dbReference>
<evidence type="ECO:0000256" key="1">
    <source>
        <dbReference type="ARBA" id="ARBA00001954"/>
    </source>
</evidence>
<feature type="compositionally biased region" description="Basic and acidic residues" evidence="9">
    <location>
        <begin position="906"/>
        <end position="932"/>
    </location>
</feature>
<evidence type="ECO:0000256" key="7">
    <source>
        <dbReference type="ARBA" id="ARBA00023004"/>
    </source>
</evidence>
<name>C7J5E9_ORYSJ</name>
<dbReference type="GO" id="GO:0051213">
    <property type="term" value="F:dioxygenase activity"/>
    <property type="evidence" value="ECO:0007669"/>
    <property type="project" value="UniProtKB-KW"/>
</dbReference>
<keyword evidence="5" id="KW-0223">Dioxygenase</keyword>
<evidence type="ECO:0000256" key="3">
    <source>
        <dbReference type="ARBA" id="ARBA00006801"/>
    </source>
</evidence>
<keyword evidence="4" id="KW-0479">Metal-binding</keyword>
<keyword evidence="6" id="KW-0560">Oxidoreductase</keyword>
<keyword evidence="7" id="KW-0408">Iron</keyword>
<feature type="region of interest" description="Disordered" evidence="9">
    <location>
        <begin position="906"/>
        <end position="969"/>
    </location>
</feature>
<dbReference type="EMBL" id="AP008214">
    <property type="protein sequence ID" value="BAH94382.1"/>
    <property type="molecule type" value="Genomic_DNA"/>
</dbReference>
<feature type="compositionally biased region" description="Basic and acidic residues" evidence="9">
    <location>
        <begin position="957"/>
        <end position="969"/>
    </location>
</feature>
<feature type="domain" description="Cupin-like" evidence="10">
    <location>
        <begin position="189"/>
        <end position="314"/>
    </location>
</feature>
<dbReference type="PANTHER" id="PTHR12461:SF96">
    <property type="entry name" value="OS08G0508500 PROTEIN"/>
    <property type="match status" value="1"/>
</dbReference>
<feature type="compositionally biased region" description="Polar residues" evidence="9">
    <location>
        <begin position="871"/>
        <end position="887"/>
    </location>
</feature>
<sequence>MATGGEPRAAAAAEGGEKRAALLREITEEGGFAFVASAEKAAADGDLRAAEAAREMAWEQLHACPRSEVGRAWRDAYALACLHVAALRVAGGGGDGRRAALRALDMGLIMGGDLLRAELEEAIARVVADRSRGCGGGGGDGAGENGADVEKWMEGLTRKRDLADVLKVLPVKSLSCKQIERRSCISLEAFIRDYFLCESPVILSGYIDHWPARTKWKDIRYLERIAGDRTVPVEELITFSQFLEMMWSSDCSANLTYLAQHPLFDQIKELREDIMVPEYCNAGGGELQKLNAWFGPEGTVTPLHHDLYHNLFAQGNPQILVFIQRVDHPLCFEITGMFALHQSSYSDKRLWPYPKWLHVLGRKYFRLYSASISNDLYPHRETMLSNISQVDLDNINVNEFPRTGDVEFMDGILEEGALGAQGSTTMSSSFVDNSVNTNLNQVFPASTMLVWTQVDEIVFPVYTTIPISAGPSMTGNKNAVATDQDDSLSKDPPAEAENGTSTTSELEKDSNAAKPCCPDMNREPMKMTSEATKSWCPIHKTRKHTLQACWVFLNVRAEIRACKERGIQRISPTRDVYYPIHKTKNHDLSSCKVFLSAMKAPSPKVQQSHIPIRDKDKEQGAMPTSDRFVGVIDIDPHEPSVLHLLVDYGSSRTSAPREVLAIDDVGTSARTNAEAENQLATPAQHIRAVNAILRKTPYDPVLNDDLARWTERLRESVTNLSNAFGEAAAAAHPEQPPTGDANGEDPERRESPHRATPPPGGTGDLRDHLNGRREARRTRDNENRSRRHVSSRRHDNEDRGDRSNEDRDYDNRHHRHDHNDRERRVPGDTSRGRRHNDDDDGDRRRDNSGRQRQDSRDPGRHPRNRTPEPSDPSSSDRYTTQELATRRITTTQRLFEIVERCAHADDALRRKNDKPKTGGEKKPATDAPESSKKKNRKNRKRKAQAEDLAAEYANPPKRPDPQSSDTKKAWCPIHKMDRHSLEDCLVFKK</sequence>
<dbReference type="GO" id="GO:0005634">
    <property type="term" value="C:nucleus"/>
    <property type="evidence" value="ECO:0007669"/>
    <property type="project" value="UniProtKB-SubCell"/>
</dbReference>
<evidence type="ECO:0000313" key="13">
    <source>
        <dbReference type="Proteomes" id="UP000000763"/>
    </source>
</evidence>
<accession>C7J5E9</accession>
<feature type="compositionally biased region" description="Basic residues" evidence="9">
    <location>
        <begin position="933"/>
        <end position="942"/>
    </location>
</feature>
<feature type="compositionally biased region" description="Basic and acidic residues" evidence="9">
    <location>
        <begin position="764"/>
        <end position="784"/>
    </location>
</feature>
<reference evidence="12 13" key="1">
    <citation type="journal article" date="2005" name="Nature">
        <title>The map-based sequence of the rice genome.</title>
        <authorList>
            <consortium name="International rice genome sequencing project (IRGSP)"/>
            <person name="Matsumoto T."/>
            <person name="Wu J."/>
            <person name="Kanamori H."/>
            <person name="Katayose Y."/>
            <person name="Fujisawa M."/>
            <person name="Namiki N."/>
            <person name="Mizuno H."/>
            <person name="Yamamoto K."/>
            <person name="Antonio B.A."/>
            <person name="Baba T."/>
            <person name="Sakata K."/>
            <person name="Nagamura Y."/>
            <person name="Aoki H."/>
            <person name="Arikawa K."/>
            <person name="Arita K."/>
            <person name="Bito T."/>
            <person name="Chiden Y."/>
            <person name="Fujitsuka N."/>
            <person name="Fukunaka R."/>
            <person name="Hamada M."/>
            <person name="Harada C."/>
            <person name="Hayashi A."/>
            <person name="Hijishita S."/>
            <person name="Honda M."/>
            <person name="Hosokawa S."/>
            <person name="Ichikawa Y."/>
            <person name="Idonuma A."/>
            <person name="Iijima M."/>
            <person name="Ikeda M."/>
            <person name="Ikeno M."/>
            <person name="Ito K."/>
            <person name="Ito S."/>
            <person name="Ito T."/>
            <person name="Ito Y."/>
            <person name="Ito Y."/>
            <person name="Iwabuchi A."/>
            <person name="Kamiya K."/>
            <person name="Karasawa W."/>
            <person name="Kurita K."/>
            <person name="Katagiri S."/>
            <person name="Kikuta A."/>
            <person name="Kobayashi H."/>
            <person name="Kobayashi N."/>
            <person name="Machita K."/>
            <person name="Maehara T."/>
            <person name="Masukawa M."/>
            <person name="Mizubayashi T."/>
            <person name="Mukai Y."/>
            <person name="Nagasaki H."/>
            <person name="Nagata Y."/>
            <person name="Naito S."/>
            <person name="Nakashima M."/>
            <person name="Nakama Y."/>
            <person name="Nakamichi Y."/>
            <person name="Nakamura M."/>
            <person name="Meguro A."/>
            <person name="Negishi M."/>
            <person name="Ohta I."/>
            <person name="Ohta T."/>
            <person name="Okamoto M."/>
            <person name="Ono N."/>
            <person name="Saji S."/>
            <person name="Sakaguchi M."/>
            <person name="Sakai K."/>
            <person name="Shibata M."/>
            <person name="Shimokawa T."/>
            <person name="Song J."/>
            <person name="Takazaki Y."/>
            <person name="Terasawa K."/>
            <person name="Tsugane M."/>
            <person name="Tsuji K."/>
            <person name="Ueda S."/>
            <person name="Waki K."/>
            <person name="Yamagata H."/>
            <person name="Yamamoto M."/>
            <person name="Yamamoto S."/>
            <person name="Yamane H."/>
            <person name="Yoshiki S."/>
            <person name="Yoshihara R."/>
            <person name="Yukawa K."/>
            <person name="Zhong H."/>
            <person name="Yano M."/>
            <person name="Yuan Q."/>
            <person name="Ouyang S."/>
            <person name="Liu J."/>
            <person name="Jones K.M."/>
            <person name="Gansberger K."/>
            <person name="Moffat K."/>
            <person name="Hill J."/>
            <person name="Bera J."/>
            <person name="Fadrosh D."/>
            <person name="Jin S."/>
            <person name="Johri S."/>
            <person name="Kim M."/>
            <person name="Overton L."/>
            <person name="Reardon M."/>
            <person name="Tsitrin T."/>
            <person name="Vuong H."/>
            <person name="Weaver B."/>
            <person name="Ciecko A."/>
            <person name="Tallon L."/>
            <person name="Jackson J."/>
            <person name="Pai G."/>
            <person name="Aken S.V."/>
            <person name="Utterback T."/>
            <person name="Reidmuller S."/>
            <person name="Feldblyum T."/>
            <person name="Hsiao J."/>
            <person name="Zismann V."/>
            <person name="Iobst S."/>
            <person name="de Vazeille A.R."/>
            <person name="Buell C.R."/>
            <person name="Ying K."/>
            <person name="Li Y."/>
            <person name="Lu T."/>
            <person name="Huang Y."/>
            <person name="Zhao Q."/>
            <person name="Feng Q."/>
            <person name="Zhang L."/>
            <person name="Zhu J."/>
            <person name="Weng Q."/>
            <person name="Mu J."/>
            <person name="Lu Y."/>
            <person name="Fan D."/>
            <person name="Liu Y."/>
            <person name="Guan J."/>
            <person name="Zhang Y."/>
            <person name="Yu S."/>
            <person name="Liu X."/>
            <person name="Zhang Y."/>
            <person name="Hong G."/>
            <person name="Han B."/>
            <person name="Choisne N."/>
            <person name="Demange N."/>
            <person name="Orjeda G."/>
            <person name="Samain S."/>
            <person name="Cattolico L."/>
            <person name="Pelletier E."/>
            <person name="Couloux A."/>
            <person name="Segurens B."/>
            <person name="Wincker P."/>
            <person name="D'Hont A."/>
            <person name="Scarpelli C."/>
            <person name="Weissenbach J."/>
            <person name="Salanoubat M."/>
            <person name="Quetier F."/>
            <person name="Yu Y."/>
            <person name="Kim H.R."/>
            <person name="Rambo T."/>
            <person name="Currie J."/>
            <person name="Collura K."/>
            <person name="Luo M."/>
            <person name="Yang T."/>
            <person name="Ammiraju J.S.S."/>
            <person name="Engler F."/>
            <person name="Soderlund C."/>
            <person name="Wing R.A."/>
            <person name="Palmer L.E."/>
            <person name="de la Bastide M."/>
            <person name="Spiegel L."/>
            <person name="Nascimento L."/>
            <person name="Zutavern T."/>
            <person name="O'Shaughnessy A."/>
            <person name="Dike S."/>
            <person name="Dedhia N."/>
            <person name="Preston R."/>
            <person name="Balija V."/>
            <person name="McCombie W.R."/>
            <person name="Chow T."/>
            <person name="Chen H."/>
            <person name="Chung M."/>
            <person name="Chen C."/>
            <person name="Shaw J."/>
            <person name="Wu H."/>
            <person name="Hsiao K."/>
            <person name="Chao Y."/>
            <person name="Chu M."/>
            <person name="Cheng C."/>
            <person name="Hour A."/>
            <person name="Lee P."/>
            <person name="Lin S."/>
            <person name="Lin Y."/>
            <person name="Liou J."/>
            <person name="Liu S."/>
            <person name="Hsing Y."/>
            <person name="Raghuvanshi S."/>
            <person name="Mohanty A."/>
            <person name="Bharti A.K."/>
            <person name="Gaur A."/>
            <person name="Gupta V."/>
            <person name="Kumar D."/>
            <person name="Ravi V."/>
            <person name="Vij S."/>
            <person name="Kapur A."/>
            <person name="Khurana P."/>
            <person name="Khurana P."/>
            <person name="Khurana J.P."/>
            <person name="Tyagi A.K."/>
            <person name="Gaikwad K."/>
            <person name="Singh A."/>
            <person name="Dalal V."/>
            <person name="Srivastava S."/>
            <person name="Dixit A."/>
            <person name="Pal A.K."/>
            <person name="Ghazi I.A."/>
            <person name="Yadav M."/>
            <person name="Pandit A."/>
            <person name="Bhargava A."/>
            <person name="Sureshbabu K."/>
            <person name="Batra K."/>
            <person name="Sharma T.R."/>
            <person name="Mohapatra T."/>
            <person name="Singh N.K."/>
            <person name="Messing J."/>
            <person name="Nelson A.B."/>
            <person name="Fuks G."/>
            <person name="Kavchok S."/>
            <person name="Keizer G."/>
            <person name="Linton E."/>
            <person name="Llaca V."/>
            <person name="Song R."/>
            <person name="Tanyolac B."/>
            <person name="Young S."/>
            <person name="Ho-Il K."/>
            <person name="Hahn J.H."/>
            <person name="Sangsakoo G."/>
            <person name="Vanavichit A."/>
            <person name="de Mattos Luiz.A.T."/>
            <person name="Zimmer P.D."/>
            <person name="Malone G."/>
            <person name="Dellagostin O."/>
            <person name="de Oliveira A.C."/>
            <person name="Bevan M."/>
            <person name="Bancroft I."/>
            <person name="Minx P."/>
            <person name="Cordum H."/>
            <person name="Wilson R."/>
            <person name="Cheng Z."/>
            <person name="Jin W."/>
            <person name="Jiang J."/>
            <person name="Leong S.A."/>
            <person name="Iwama H."/>
            <person name="Gojobori T."/>
            <person name="Itoh T."/>
            <person name="Niimura Y."/>
            <person name="Fujii Y."/>
            <person name="Habara T."/>
            <person name="Sakai H."/>
            <person name="Sato Y."/>
            <person name="Wilson G."/>
            <person name="Kumar K."/>
            <person name="McCouch S."/>
            <person name="Juretic N."/>
            <person name="Hoen D."/>
            <person name="Wright S."/>
            <person name="Bruskiewich R."/>
            <person name="Bureau T."/>
            <person name="Miyao A."/>
            <person name="Hirochika H."/>
            <person name="Nishikawa T."/>
            <person name="Kadowaki K."/>
            <person name="Sugiura M."/>
            <person name="Burr B."/>
            <person name="Sasaki T."/>
        </authorList>
    </citation>
    <scope>NUCLEOTIDE SEQUENCE [LARGE SCALE GENOMIC DNA]</scope>
    <source>
        <strain evidence="13">cv. Nipponbare</strain>
    </source>
</reference>
<comment type="subcellular location">
    <subcellularLocation>
        <location evidence="2">Nucleus</location>
    </subcellularLocation>
</comment>
<dbReference type="GO" id="GO:0046872">
    <property type="term" value="F:metal ion binding"/>
    <property type="evidence" value="ECO:0007669"/>
    <property type="project" value="UniProtKB-KW"/>
</dbReference>
<protein>
    <submittedName>
        <fullName evidence="12">Os08g0508500 protein</fullName>
    </submittedName>
</protein>
<evidence type="ECO:0000259" key="11">
    <source>
        <dbReference type="Pfam" id="PF24472"/>
    </source>
</evidence>
<feature type="region of interest" description="Disordered" evidence="9">
    <location>
        <begin position="726"/>
        <end position="887"/>
    </location>
</feature>
<dbReference type="Pfam" id="PF13621">
    <property type="entry name" value="Cupin_8"/>
    <property type="match status" value="1"/>
</dbReference>
<evidence type="ECO:0000256" key="9">
    <source>
        <dbReference type="SAM" id="MobiDB-lite"/>
    </source>
</evidence>
<keyword evidence="8" id="KW-0539">Nucleus</keyword>
<feature type="compositionally biased region" description="Basic and acidic residues" evidence="9">
    <location>
        <begin position="835"/>
        <end position="868"/>
    </location>
</feature>
<evidence type="ECO:0000256" key="4">
    <source>
        <dbReference type="ARBA" id="ARBA00022723"/>
    </source>
</evidence>
<evidence type="ECO:0000259" key="10">
    <source>
        <dbReference type="Pfam" id="PF13621"/>
    </source>
</evidence>
<feature type="compositionally biased region" description="Basic and acidic residues" evidence="9">
    <location>
        <begin position="792"/>
        <end position="826"/>
    </location>
</feature>
<dbReference type="PANTHER" id="PTHR12461">
    <property type="entry name" value="HYPOXIA-INDUCIBLE FACTOR 1 ALPHA INHIBITOR-RELATED"/>
    <property type="match status" value="1"/>
</dbReference>
<evidence type="ECO:0000313" key="12">
    <source>
        <dbReference type="EMBL" id="BAH94382.1"/>
    </source>
</evidence>
<feature type="domain" description="DM8" evidence="11">
    <location>
        <begin position="17"/>
        <end position="130"/>
    </location>
</feature>
<dbReference type="Pfam" id="PF24472">
    <property type="entry name" value="ARM_KDM8_N"/>
    <property type="match status" value="1"/>
</dbReference>
<feature type="region of interest" description="Disordered" evidence="9">
    <location>
        <begin position="472"/>
        <end position="522"/>
    </location>
</feature>
<dbReference type="AlphaFoldDB" id="C7J5E9"/>
<dbReference type="Proteomes" id="UP000000763">
    <property type="component" value="Chromosome 8"/>
</dbReference>
<feature type="compositionally biased region" description="Polar residues" evidence="9">
    <location>
        <begin position="472"/>
        <end position="481"/>
    </location>
</feature>
<evidence type="ECO:0000256" key="5">
    <source>
        <dbReference type="ARBA" id="ARBA00022964"/>
    </source>
</evidence>
<evidence type="ECO:0000256" key="6">
    <source>
        <dbReference type="ARBA" id="ARBA00023002"/>
    </source>
</evidence>
<comment type="similarity">
    <text evidence="3">Belongs to the JARID1 histone demethylase family.</text>
</comment>
<dbReference type="Gene3D" id="2.60.120.650">
    <property type="entry name" value="Cupin"/>
    <property type="match status" value="1"/>
</dbReference>
<reference evidence="13" key="2">
    <citation type="journal article" date="2008" name="Nucleic Acids Res.">
        <title>The rice annotation project database (RAP-DB): 2008 update.</title>
        <authorList>
            <consortium name="The rice annotation project (RAP)"/>
        </authorList>
    </citation>
    <scope>GENOME REANNOTATION</scope>
    <source>
        <strain evidence="13">cv. Nipponbare</strain>
    </source>
</reference>
<gene>
    <name evidence="12" type="ordered locus">Os08g0508500</name>
</gene>
<dbReference type="KEGG" id="dosa:Os08g0508500"/>